<reference evidence="4 5" key="1">
    <citation type="submission" date="2019-06" db="EMBL/GenBank/DDBJ databases">
        <authorList>
            <person name="Palmer J.M."/>
        </authorList>
    </citation>
    <scope>NUCLEOTIDE SEQUENCE [LARGE SCALE GENOMIC DNA]</scope>
    <source>
        <strain evidence="3 5">TWF191</strain>
        <strain evidence="2">TWF679</strain>
        <strain evidence="1 4">TWF788</strain>
    </source>
</reference>
<evidence type="ECO:0000313" key="4">
    <source>
        <dbReference type="Proteomes" id="UP000479691"/>
    </source>
</evidence>
<name>A0A7C8V603_ORBOL</name>
<dbReference type="EMBL" id="WIWT01000045">
    <property type="protein sequence ID" value="KAF3208756.1"/>
    <property type="molecule type" value="Genomic_DNA"/>
</dbReference>
<evidence type="ECO:0000313" key="2">
    <source>
        <dbReference type="EMBL" id="KAF3208756.1"/>
    </source>
</evidence>
<evidence type="ECO:0000313" key="3">
    <source>
        <dbReference type="EMBL" id="KAF3225766.1"/>
    </source>
</evidence>
<accession>A0A7C8V603</accession>
<gene>
    <name evidence="3" type="ORF">TWF191_005113</name>
    <name evidence="2" type="ORF">TWF679_007582</name>
    <name evidence="1" type="ORF">TWF788_008344</name>
</gene>
<dbReference type="Proteomes" id="UP000483672">
    <property type="component" value="Unassembled WGS sequence"/>
</dbReference>
<dbReference type="Proteomes" id="UP000614610">
    <property type="component" value="Unassembled WGS sequence"/>
</dbReference>
<sequence length="121" mass="13575">MEFHNETSTNPSKETTGFRWVLTSEERSNIAKILEIEEDSISHVKGNVMCRERMQCGGCGKLSGLDDLVHNAVTARVHSRDFILEVMAGGPQTRVYAHKMQCSNCSQGYEGVFINWGGYME</sequence>
<evidence type="ECO:0000313" key="1">
    <source>
        <dbReference type="EMBL" id="KAF3175874.1"/>
    </source>
</evidence>
<organism evidence="3 5">
    <name type="scientific">Orbilia oligospora</name>
    <name type="common">Nematode-trapping fungus</name>
    <name type="synonym">Arthrobotrys oligospora</name>
    <dbReference type="NCBI Taxonomy" id="2813651"/>
    <lineage>
        <taxon>Eukaryota</taxon>
        <taxon>Fungi</taxon>
        <taxon>Dikarya</taxon>
        <taxon>Ascomycota</taxon>
        <taxon>Pezizomycotina</taxon>
        <taxon>Orbiliomycetes</taxon>
        <taxon>Orbiliales</taxon>
        <taxon>Orbiliaceae</taxon>
        <taxon>Orbilia</taxon>
    </lineage>
</organism>
<dbReference type="EMBL" id="WIPF01000026">
    <property type="protein sequence ID" value="KAF3225766.1"/>
    <property type="molecule type" value="Genomic_DNA"/>
</dbReference>
<dbReference type="Proteomes" id="UP000479691">
    <property type="component" value="Unassembled WGS sequence"/>
</dbReference>
<dbReference type="AlphaFoldDB" id="A0A7C8V603"/>
<dbReference type="OrthoDB" id="5271370at2759"/>
<dbReference type="EMBL" id="JAABOE010000050">
    <property type="protein sequence ID" value="KAF3175874.1"/>
    <property type="molecule type" value="Genomic_DNA"/>
</dbReference>
<proteinExistence type="predicted"/>
<protein>
    <submittedName>
        <fullName evidence="3">Uncharacterized protein</fullName>
    </submittedName>
</protein>
<comment type="caution">
    <text evidence="3">The sequence shown here is derived from an EMBL/GenBank/DDBJ whole genome shotgun (WGS) entry which is preliminary data.</text>
</comment>
<evidence type="ECO:0000313" key="5">
    <source>
        <dbReference type="Proteomes" id="UP000483672"/>
    </source>
</evidence>